<dbReference type="EMBL" id="KV441390">
    <property type="protein sequence ID" value="OAF61010.1"/>
    <property type="molecule type" value="Genomic_DNA"/>
</dbReference>
<evidence type="ECO:0000313" key="1">
    <source>
        <dbReference type="EMBL" id="OAF61010.1"/>
    </source>
</evidence>
<dbReference type="VEuPathDB" id="FungiDB:GMDG_02876"/>
<dbReference type="OrthoDB" id="73901at2759"/>
<reference evidence="1" key="1">
    <citation type="submission" date="2016-03" db="EMBL/GenBank/DDBJ databases">
        <title>Updated assembly of Pseudogymnoascus destructans, the fungus causing white-nose syndrome of bats.</title>
        <authorList>
            <person name="Palmer J.M."/>
            <person name="Drees K.P."/>
            <person name="Foster J.T."/>
            <person name="Lindner D.L."/>
        </authorList>
    </citation>
    <scope>NUCLEOTIDE SEQUENCE [LARGE SCALE GENOMIC DNA]</scope>
    <source>
        <strain evidence="1">20631-21</strain>
    </source>
</reference>
<accession>A0A177AGS4</accession>
<organism evidence="1">
    <name type="scientific">Pseudogymnoascus destructans</name>
    <dbReference type="NCBI Taxonomy" id="655981"/>
    <lineage>
        <taxon>Eukaryota</taxon>
        <taxon>Fungi</taxon>
        <taxon>Dikarya</taxon>
        <taxon>Ascomycota</taxon>
        <taxon>Pezizomycotina</taxon>
        <taxon>Leotiomycetes</taxon>
        <taxon>Thelebolales</taxon>
        <taxon>Thelebolaceae</taxon>
        <taxon>Pseudogymnoascus</taxon>
    </lineage>
</organism>
<dbReference type="Proteomes" id="UP000077154">
    <property type="component" value="Unassembled WGS sequence"/>
</dbReference>
<protein>
    <submittedName>
        <fullName evidence="1">Uncharacterized protein</fullName>
    </submittedName>
</protein>
<dbReference type="GeneID" id="36285694"/>
<name>A0A177AGS4_9PEZI</name>
<dbReference type="RefSeq" id="XP_024326288.1">
    <property type="nucleotide sequence ID" value="XM_024466273.1"/>
</dbReference>
<sequence length="144" mass="15794">MCGDSHLPPAPSVGNAVAVIHLRPEATDTTSTQRMTPTTSSWRCQLSNCHATENEGNTRLLYDAKPNWWCGDMKLRIHTYGTPSNATEQHNPIFHQMLIRSCEANSSSVGRKLELDTTNNGVIGRTMSVEVLGQVIGEGIIGRF</sequence>
<gene>
    <name evidence="1" type="ORF">VC83_02615</name>
</gene>
<dbReference type="eggNOG" id="ENOG502TF78">
    <property type="taxonomic scope" value="Eukaryota"/>
</dbReference>
<proteinExistence type="predicted"/>
<dbReference type="AlphaFoldDB" id="A0A177AGS4"/>